<keyword evidence="2" id="KW-1185">Reference proteome</keyword>
<evidence type="ECO:0000313" key="1">
    <source>
        <dbReference type="EMBL" id="GBF80924.1"/>
    </source>
</evidence>
<evidence type="ECO:0008006" key="3">
    <source>
        <dbReference type="Google" id="ProtNLM"/>
    </source>
</evidence>
<dbReference type="AlphaFoldDB" id="A0A401II44"/>
<reference evidence="2" key="1">
    <citation type="submission" date="2017-05" db="EMBL/GenBank/DDBJ databases">
        <title>Physiological properties and genetic analysis related to exopolysaccharide production of fresh-water unicellular cyanobacterium Aphanothece sacrum, Suizenji Nori, that has been cultured as a food source in Japan.</title>
        <authorList>
            <person name="Kanesaki Y."/>
            <person name="Yoshikawa S."/>
            <person name="Ohki K."/>
        </authorList>
    </citation>
    <scope>NUCLEOTIDE SEQUENCE [LARGE SCALE GENOMIC DNA]</scope>
    <source>
        <strain evidence="2">FPU1</strain>
    </source>
</reference>
<gene>
    <name evidence="1" type="ORF">AsFPU1_2333</name>
</gene>
<dbReference type="Proteomes" id="UP000287247">
    <property type="component" value="Unassembled WGS sequence"/>
</dbReference>
<protein>
    <recommendedName>
        <fullName evidence="3">PEP-CTERM protein-sorting domain-containing protein</fullName>
    </recommendedName>
</protein>
<evidence type="ECO:0000313" key="2">
    <source>
        <dbReference type="Proteomes" id="UP000287247"/>
    </source>
</evidence>
<proteinExistence type="predicted"/>
<dbReference type="RefSeq" id="WP_227873515.1">
    <property type="nucleotide sequence ID" value="NZ_BDQK01000013.1"/>
</dbReference>
<dbReference type="EMBL" id="BDQK01000013">
    <property type="protein sequence ID" value="GBF80924.1"/>
    <property type="molecule type" value="Genomic_DNA"/>
</dbReference>
<dbReference type="NCBIfam" id="TIGR02595">
    <property type="entry name" value="PEP_CTERM"/>
    <property type="match status" value="1"/>
</dbReference>
<comment type="caution">
    <text evidence="1">The sequence shown here is derived from an EMBL/GenBank/DDBJ whole genome shotgun (WGS) entry which is preliminary data.</text>
</comment>
<organism evidence="1 2">
    <name type="scientific">Aphanothece sacrum FPU1</name>
    <dbReference type="NCBI Taxonomy" id="1920663"/>
    <lineage>
        <taxon>Bacteria</taxon>
        <taxon>Bacillati</taxon>
        <taxon>Cyanobacteriota</taxon>
        <taxon>Cyanophyceae</taxon>
        <taxon>Oscillatoriophycideae</taxon>
        <taxon>Chroococcales</taxon>
        <taxon>Aphanothecaceae</taxon>
        <taxon>Aphanothece</taxon>
    </lineage>
</organism>
<name>A0A401II44_APHSA</name>
<accession>A0A401II44</accession>
<dbReference type="InterPro" id="IPR026374">
    <property type="entry name" value="Cyano_PEP"/>
</dbReference>
<dbReference type="InterPro" id="IPR013424">
    <property type="entry name" value="Ice-binding_C"/>
</dbReference>
<sequence>MNLFTRLILFSSLSSVVSIFFLNTEAKAFTLNNLQVNVQITSPTQGQIFPNGSTVAGTGIASWTGTISTLDEKEPITLLFSYSLQHANKPVKSFTTQYTYASGLNLVPVGSGVLNVDDIAGPLSPGSYVTSMGAYFNGKLASDGLSWKVVPEPLTILGSATAMGFGAFFKRKLKPSKSTEKVS</sequence>
<dbReference type="NCBIfam" id="TIGR04155">
    <property type="entry name" value="cyano_PEP"/>
    <property type="match status" value="1"/>
</dbReference>